<dbReference type="AlphaFoldDB" id="A0A7W8IMA3"/>
<name>A0A7W8IMA3_9BACL</name>
<gene>
    <name evidence="1" type="ORF">HNQ34_000172</name>
</gene>
<accession>A0A7W8IMA3</accession>
<organism evidence="1 2">
    <name type="scientific">Anoxybacteroides tepidamans</name>
    <dbReference type="NCBI Taxonomy" id="265948"/>
    <lineage>
        <taxon>Bacteria</taxon>
        <taxon>Bacillati</taxon>
        <taxon>Bacillota</taxon>
        <taxon>Bacilli</taxon>
        <taxon>Bacillales</taxon>
        <taxon>Anoxybacillaceae</taxon>
        <taxon>Anoxybacteroides</taxon>
    </lineage>
</organism>
<evidence type="ECO:0000313" key="2">
    <source>
        <dbReference type="Proteomes" id="UP000520011"/>
    </source>
</evidence>
<proteinExistence type="predicted"/>
<comment type="caution">
    <text evidence="1">The sequence shown here is derived from an EMBL/GenBank/DDBJ whole genome shotgun (WGS) entry which is preliminary data.</text>
</comment>
<evidence type="ECO:0000313" key="1">
    <source>
        <dbReference type="EMBL" id="MBB5323095.1"/>
    </source>
</evidence>
<dbReference type="EMBL" id="JACHEP010000001">
    <property type="protein sequence ID" value="MBB5323095.1"/>
    <property type="molecule type" value="Genomic_DNA"/>
</dbReference>
<sequence length="31" mass="3567">MMFPLSGNALMIRFSDEINDQANRFAQQFAC</sequence>
<reference evidence="1 2" key="1">
    <citation type="submission" date="2020-08" db="EMBL/GenBank/DDBJ databases">
        <title>Genomic Encyclopedia of Type Strains, Phase IV (KMG-IV): sequencing the most valuable type-strain genomes for metagenomic binning, comparative biology and taxonomic classification.</title>
        <authorList>
            <person name="Goeker M."/>
        </authorList>
    </citation>
    <scope>NUCLEOTIDE SEQUENCE [LARGE SCALE GENOMIC DNA]</scope>
    <source>
        <strain evidence="1 2">DSM 16325</strain>
    </source>
</reference>
<protein>
    <submittedName>
        <fullName evidence="1">Uncharacterized protein</fullName>
    </submittedName>
</protein>
<keyword evidence="2" id="KW-1185">Reference proteome</keyword>
<dbReference type="Proteomes" id="UP000520011">
    <property type="component" value="Unassembled WGS sequence"/>
</dbReference>